<keyword evidence="5" id="KW-1185">Reference proteome</keyword>
<evidence type="ECO:0000256" key="1">
    <source>
        <dbReference type="ARBA" id="ARBA00023054"/>
    </source>
</evidence>
<dbReference type="Proteomes" id="UP000597762">
    <property type="component" value="Unassembled WGS sequence"/>
</dbReference>
<dbReference type="PANTHER" id="PTHR22115:SF4">
    <property type="entry name" value="COILED-COIL DOMAIN-CONTAINING PROTEIN"/>
    <property type="match status" value="1"/>
</dbReference>
<proteinExistence type="predicted"/>
<evidence type="ECO:0000259" key="3">
    <source>
        <dbReference type="Pfam" id="PF15295"/>
    </source>
</evidence>
<dbReference type="OrthoDB" id="6154495at2759"/>
<dbReference type="InterPro" id="IPR039303">
    <property type="entry name" value="CCDC50"/>
</dbReference>
<dbReference type="EMBL" id="CAHIKZ030002334">
    <property type="protein sequence ID" value="CAE1285247.1"/>
    <property type="molecule type" value="Genomic_DNA"/>
</dbReference>
<keyword evidence="1 2" id="KW-0175">Coiled coil</keyword>
<evidence type="ECO:0000256" key="2">
    <source>
        <dbReference type="SAM" id="Coils"/>
    </source>
</evidence>
<dbReference type="PANTHER" id="PTHR22115">
    <property type="entry name" value="C3ORF6 PROTEIN-RELATED"/>
    <property type="match status" value="1"/>
</dbReference>
<feature type="coiled-coil region" evidence="2">
    <location>
        <begin position="93"/>
        <end position="146"/>
    </location>
</feature>
<evidence type="ECO:0000313" key="5">
    <source>
        <dbReference type="Proteomes" id="UP000597762"/>
    </source>
</evidence>
<dbReference type="InterPro" id="IPR029311">
    <property type="entry name" value="CCDC50_N"/>
</dbReference>
<reference evidence="4" key="1">
    <citation type="submission" date="2021-01" db="EMBL/GenBank/DDBJ databases">
        <authorList>
            <person name="Li R."/>
            <person name="Bekaert M."/>
        </authorList>
    </citation>
    <scope>NUCLEOTIDE SEQUENCE</scope>
    <source>
        <strain evidence="4">Farmed</strain>
    </source>
</reference>
<feature type="domain" description="Coiled-coil" evidence="3">
    <location>
        <begin position="4"/>
        <end position="119"/>
    </location>
</feature>
<sequence length="230" mass="27579">MGVEICKKWSEHEDGVLAYKLQNEEIDFHYGLNRFNRRTARDDLPVAKEIQDEEEKRHQEERMRQLTLLHQRSQEDEKVAQKVYQEILMEEESQKKKAELDDEEIARQMQEKEKRKYERYLEKQRERQLKKEREKIEKRLAKQTEEARLSSTDGVEQVGNAMEALNLQNRSNIRVLSGGQLEDDGDFSDFYVLPDDVSCTERRIIQERQDEELAKLLQEQEHKNMYIPPP</sequence>
<comment type="caution">
    <text evidence="4">The sequence shown here is derived from an EMBL/GenBank/DDBJ whole genome shotgun (WGS) entry which is preliminary data.</text>
</comment>
<dbReference type="AlphaFoldDB" id="A0A812D4S6"/>
<organism evidence="4 5">
    <name type="scientific">Acanthosepion pharaonis</name>
    <name type="common">Pharaoh cuttlefish</name>
    <name type="synonym">Sepia pharaonis</name>
    <dbReference type="NCBI Taxonomy" id="158019"/>
    <lineage>
        <taxon>Eukaryota</taxon>
        <taxon>Metazoa</taxon>
        <taxon>Spiralia</taxon>
        <taxon>Lophotrochozoa</taxon>
        <taxon>Mollusca</taxon>
        <taxon>Cephalopoda</taxon>
        <taxon>Coleoidea</taxon>
        <taxon>Decapodiformes</taxon>
        <taxon>Sepiida</taxon>
        <taxon>Sepiina</taxon>
        <taxon>Sepiidae</taxon>
        <taxon>Acanthosepion</taxon>
    </lineage>
</organism>
<gene>
    <name evidence="4" type="ORF">SPHA_45291</name>
</gene>
<protein>
    <recommendedName>
        <fullName evidence="3">Coiled-coil domain-containing protein</fullName>
    </recommendedName>
</protein>
<name>A0A812D4S6_ACAPH</name>
<dbReference type="Pfam" id="PF15295">
    <property type="entry name" value="CCDC50_N"/>
    <property type="match status" value="1"/>
</dbReference>
<accession>A0A812D4S6</accession>
<evidence type="ECO:0000313" key="4">
    <source>
        <dbReference type="EMBL" id="CAE1285247.1"/>
    </source>
</evidence>